<comment type="caution">
    <text evidence="2">The sequence shown here is derived from an EMBL/GenBank/DDBJ whole genome shotgun (WGS) entry which is preliminary data.</text>
</comment>
<evidence type="ECO:0000313" key="3">
    <source>
        <dbReference type="Proteomes" id="UP001244427"/>
    </source>
</evidence>
<name>A0AAW8ET84_9MICO</name>
<dbReference type="Gene3D" id="2.80.10.50">
    <property type="match status" value="3"/>
</dbReference>
<protein>
    <recommendedName>
        <fullName evidence="1">Ricin B lectin domain-containing protein</fullName>
    </recommendedName>
</protein>
<proteinExistence type="predicted"/>
<dbReference type="SMART" id="SM00458">
    <property type="entry name" value="RICIN"/>
    <property type="match status" value="1"/>
</dbReference>
<reference evidence="2 3" key="1">
    <citation type="submission" date="2023-07" db="EMBL/GenBank/DDBJ databases">
        <title>Comparative genomics of wheat-associated soil bacteria to identify genetic determinants of phenazine resistance.</title>
        <authorList>
            <person name="Mouncey N."/>
        </authorList>
    </citation>
    <scope>NUCLEOTIDE SEQUENCE [LARGE SCALE GENOMIC DNA]</scope>
    <source>
        <strain evidence="2 3">W4I9-1</strain>
    </source>
</reference>
<organism evidence="2 3">
    <name type="scientific">Microbacterium natoriense</name>
    <dbReference type="NCBI Taxonomy" id="284570"/>
    <lineage>
        <taxon>Bacteria</taxon>
        <taxon>Bacillati</taxon>
        <taxon>Actinomycetota</taxon>
        <taxon>Actinomycetes</taxon>
        <taxon>Micrococcales</taxon>
        <taxon>Microbacteriaceae</taxon>
        <taxon>Microbacterium</taxon>
    </lineage>
</organism>
<dbReference type="EMBL" id="JAUSXV010000001">
    <property type="protein sequence ID" value="MDQ0646693.1"/>
    <property type="molecule type" value="Genomic_DNA"/>
</dbReference>
<dbReference type="Pfam" id="PF14200">
    <property type="entry name" value="RicinB_lectin_2"/>
    <property type="match status" value="1"/>
</dbReference>
<dbReference type="PROSITE" id="PS50231">
    <property type="entry name" value="RICIN_B_LECTIN"/>
    <property type="match status" value="1"/>
</dbReference>
<dbReference type="InterPro" id="IPR035992">
    <property type="entry name" value="Ricin_B-like_lectins"/>
</dbReference>
<dbReference type="SUPFAM" id="SSF50370">
    <property type="entry name" value="Ricin B-like lectins"/>
    <property type="match status" value="1"/>
</dbReference>
<dbReference type="InterPro" id="IPR000772">
    <property type="entry name" value="Ricin_B_lectin"/>
</dbReference>
<evidence type="ECO:0000313" key="2">
    <source>
        <dbReference type="EMBL" id="MDQ0646693.1"/>
    </source>
</evidence>
<keyword evidence="3" id="KW-1185">Reference proteome</keyword>
<dbReference type="Proteomes" id="UP001244427">
    <property type="component" value="Unassembled WGS sequence"/>
</dbReference>
<accession>A0AAW8ET84</accession>
<dbReference type="AlphaFoldDB" id="A0AAW8ET84"/>
<feature type="domain" description="Ricin B lectin" evidence="1">
    <location>
        <begin position="38"/>
        <end position="171"/>
    </location>
</feature>
<gene>
    <name evidence="2" type="ORF">QFZ53_000889</name>
</gene>
<dbReference type="CDD" id="cd00161">
    <property type="entry name" value="beta-trefoil_Ricin-like"/>
    <property type="match status" value="1"/>
</dbReference>
<sequence length="171" mass="17845">MSAVVPRVRGHIPRGSGGGPVGRRRFILTEIGWSSTLDGVRTVSAGGRSIDNPNHSTTAGTQLVIWTSNTGSNQRWQFTRQSDGSYELKNAESGLCADVEGGSLVAGAKVIQWTCTGGANQRWTAVARADGTYTIASVKSGLLLTATASPNGTGLTQQAASATAVQKWQVQ</sequence>
<evidence type="ECO:0000259" key="1">
    <source>
        <dbReference type="SMART" id="SM00458"/>
    </source>
</evidence>